<sequence>MDLLSMEFWTALLSIVLIDLVLAGDNAIVIGLAARNVQKEDQKKVILWGTVGAIVIRIVATLLVVQLLMIPGLRLIGGLALLWIAYKLLVDEKQHEISAGNQMWAAIRTIIIADAMMGLDNVLAVAGAAGESFMLVIIGLAISVPIMVWGSTIILKLTDRFPIIITFGAAVLAWTSSKMIVEEPLIHSWFSNGVLKYGFEILVIVIIIGLGTWMKKKHEQKAKSNAVQVKMVD</sequence>
<evidence type="ECO:0008006" key="9">
    <source>
        <dbReference type="Google" id="ProtNLM"/>
    </source>
</evidence>
<dbReference type="InterPro" id="IPR005496">
    <property type="entry name" value="Integral_membrane_TerC"/>
</dbReference>
<keyword evidence="4 6" id="KW-1133">Transmembrane helix</keyword>
<dbReference type="InterPro" id="IPR022301">
    <property type="entry name" value="Integral_membrane_YjbE"/>
</dbReference>
<dbReference type="EMBL" id="LIUT01000001">
    <property type="protein sequence ID" value="KOR90635.1"/>
    <property type="molecule type" value="Genomic_DNA"/>
</dbReference>
<feature type="transmembrane region" description="Helical" evidence="6">
    <location>
        <begin position="110"/>
        <end position="129"/>
    </location>
</feature>
<keyword evidence="8" id="KW-1185">Reference proteome</keyword>
<dbReference type="PATRIC" id="fig|1705565.3.peg.2923"/>
<feature type="transmembrane region" description="Helical" evidence="6">
    <location>
        <begin position="71"/>
        <end position="89"/>
    </location>
</feature>
<dbReference type="RefSeq" id="WP_054403538.1">
    <property type="nucleotide sequence ID" value="NZ_LIUT01000001.1"/>
</dbReference>
<dbReference type="OrthoDB" id="5295733at2"/>
<evidence type="ECO:0000256" key="1">
    <source>
        <dbReference type="ARBA" id="ARBA00004141"/>
    </source>
</evidence>
<accession>A0A0M1P8I2</accession>
<feature type="transmembrane region" description="Helical" evidence="6">
    <location>
        <begin position="12"/>
        <end position="33"/>
    </location>
</feature>
<comment type="subcellular location">
    <subcellularLocation>
        <location evidence="1">Membrane</location>
        <topology evidence="1">Multi-pass membrane protein</topology>
    </subcellularLocation>
</comment>
<feature type="transmembrane region" description="Helical" evidence="6">
    <location>
        <begin position="135"/>
        <end position="154"/>
    </location>
</feature>
<dbReference type="GO" id="GO:0016020">
    <property type="term" value="C:membrane"/>
    <property type="evidence" value="ECO:0007669"/>
    <property type="project" value="UniProtKB-SubCell"/>
</dbReference>
<protein>
    <recommendedName>
        <fullName evidence="9">TerC family protein</fullName>
    </recommendedName>
</protein>
<evidence type="ECO:0000313" key="7">
    <source>
        <dbReference type="EMBL" id="KOR90635.1"/>
    </source>
</evidence>
<evidence type="ECO:0000313" key="8">
    <source>
        <dbReference type="Proteomes" id="UP000036932"/>
    </source>
</evidence>
<evidence type="ECO:0000256" key="6">
    <source>
        <dbReference type="SAM" id="Phobius"/>
    </source>
</evidence>
<evidence type="ECO:0000256" key="4">
    <source>
        <dbReference type="ARBA" id="ARBA00022989"/>
    </source>
</evidence>
<feature type="transmembrane region" description="Helical" evidence="6">
    <location>
        <begin position="161"/>
        <end position="177"/>
    </location>
</feature>
<dbReference type="NCBIfam" id="TIGR03717">
    <property type="entry name" value="R_switched_YjbE"/>
    <property type="match status" value="1"/>
</dbReference>
<dbReference type="PANTHER" id="PTHR30238:SF4">
    <property type="entry name" value="SLL1022 PROTEIN"/>
    <property type="match status" value="1"/>
</dbReference>
<feature type="transmembrane region" description="Helical" evidence="6">
    <location>
        <begin position="197"/>
        <end position="214"/>
    </location>
</feature>
<feature type="transmembrane region" description="Helical" evidence="6">
    <location>
        <begin position="45"/>
        <end position="65"/>
    </location>
</feature>
<dbReference type="Pfam" id="PF03741">
    <property type="entry name" value="TerC"/>
    <property type="match status" value="1"/>
</dbReference>
<proteinExistence type="inferred from homology"/>
<reference evidence="8" key="1">
    <citation type="submission" date="2015-08" db="EMBL/GenBank/DDBJ databases">
        <title>Genome sequencing project for genomic taxonomy and phylogenomics of Bacillus-like bacteria.</title>
        <authorList>
            <person name="Liu B."/>
            <person name="Wang J."/>
            <person name="Zhu Y."/>
            <person name="Liu G."/>
            <person name="Chen Q."/>
            <person name="Chen Z."/>
            <person name="Lan J."/>
            <person name="Che J."/>
            <person name="Ge C."/>
            <person name="Shi H."/>
            <person name="Pan Z."/>
            <person name="Liu X."/>
        </authorList>
    </citation>
    <scope>NUCLEOTIDE SEQUENCE [LARGE SCALE GENOMIC DNA]</scope>
    <source>
        <strain evidence="8">FJAT-22460</strain>
    </source>
</reference>
<keyword evidence="3 6" id="KW-0812">Transmembrane</keyword>
<organism evidence="7 8">
    <name type="scientific">Paenibacillus solani</name>
    <dbReference type="NCBI Taxonomy" id="1705565"/>
    <lineage>
        <taxon>Bacteria</taxon>
        <taxon>Bacillati</taxon>
        <taxon>Bacillota</taxon>
        <taxon>Bacilli</taxon>
        <taxon>Bacillales</taxon>
        <taxon>Paenibacillaceae</taxon>
        <taxon>Paenibacillus</taxon>
    </lineage>
</organism>
<keyword evidence="5 6" id="KW-0472">Membrane</keyword>
<dbReference type="Proteomes" id="UP000036932">
    <property type="component" value="Unassembled WGS sequence"/>
</dbReference>
<comment type="similarity">
    <text evidence="2">Belongs to the TerC family.</text>
</comment>
<gene>
    <name evidence="7" type="ORF">AM231_05155</name>
</gene>
<name>A0A0M1P8I2_9BACL</name>
<evidence type="ECO:0000256" key="2">
    <source>
        <dbReference type="ARBA" id="ARBA00007511"/>
    </source>
</evidence>
<evidence type="ECO:0000256" key="5">
    <source>
        <dbReference type="ARBA" id="ARBA00023136"/>
    </source>
</evidence>
<dbReference type="AlphaFoldDB" id="A0A0M1P8I2"/>
<comment type="caution">
    <text evidence="7">The sequence shown here is derived from an EMBL/GenBank/DDBJ whole genome shotgun (WGS) entry which is preliminary data.</text>
</comment>
<dbReference type="PANTHER" id="PTHR30238">
    <property type="entry name" value="MEMBRANE BOUND PREDICTED REDOX MODULATOR"/>
    <property type="match status" value="1"/>
</dbReference>
<evidence type="ECO:0000256" key="3">
    <source>
        <dbReference type="ARBA" id="ARBA00022692"/>
    </source>
</evidence>